<evidence type="ECO:0000313" key="1">
    <source>
        <dbReference type="EMBL" id="MBL0745197.1"/>
    </source>
</evidence>
<gene>
    <name evidence="1" type="ORF">JI741_28460</name>
</gene>
<proteinExistence type="predicted"/>
<dbReference type="InterPro" id="IPR001544">
    <property type="entry name" value="Aminotrans_IV"/>
</dbReference>
<evidence type="ECO:0000313" key="2">
    <source>
        <dbReference type="Proteomes" id="UP000613030"/>
    </source>
</evidence>
<dbReference type="InterPro" id="IPR036038">
    <property type="entry name" value="Aminotransferase-like"/>
</dbReference>
<keyword evidence="1" id="KW-0032">Aminotransferase</keyword>
<accession>A0ABS1L106</accession>
<dbReference type="GO" id="GO:0008483">
    <property type="term" value="F:transaminase activity"/>
    <property type="evidence" value="ECO:0007669"/>
    <property type="project" value="UniProtKB-KW"/>
</dbReference>
<dbReference type="InterPro" id="IPR043131">
    <property type="entry name" value="BCAT-like_N"/>
</dbReference>
<dbReference type="RefSeq" id="WP_202015494.1">
    <property type="nucleotide sequence ID" value="NZ_JAERRB010000014.1"/>
</dbReference>
<dbReference type="Proteomes" id="UP000613030">
    <property type="component" value="Unassembled WGS sequence"/>
</dbReference>
<keyword evidence="2" id="KW-1185">Reference proteome</keyword>
<dbReference type="Pfam" id="PF01063">
    <property type="entry name" value="Aminotran_4"/>
    <property type="match status" value="1"/>
</dbReference>
<dbReference type="EMBL" id="JAERRB010000014">
    <property type="protein sequence ID" value="MBL0745197.1"/>
    <property type="molecule type" value="Genomic_DNA"/>
</dbReference>
<dbReference type="Gene3D" id="3.20.10.10">
    <property type="entry name" value="D-amino Acid Aminotransferase, subunit A, domain 2"/>
    <property type="match status" value="1"/>
</dbReference>
<keyword evidence="1" id="KW-0808">Transferase</keyword>
<dbReference type="InterPro" id="IPR043132">
    <property type="entry name" value="BCAT-like_C"/>
</dbReference>
<dbReference type="Gene3D" id="3.30.470.10">
    <property type="match status" value="1"/>
</dbReference>
<protein>
    <submittedName>
        <fullName evidence="1">Aminotransferase class IV</fullName>
    </submittedName>
</protein>
<sequence length="198" mass="23512">MSLLLESIKLQDGEYQNLFYHEQRMNRSLKTLCGEIDHFDLEEFLKHMEKPEKGLYKCRIVYDEKSKDIEFSAYTPKPVANLRVIEHDRVSYEFKYADRKTLNKLYELRQACDDILIVKRGLVTDSSFANIVFRRGKHWYTPWSALLKGTQRTKLLERNVIEEEEIRVEDIASFETFKLINAMLEFDSPEIDVSNIVF</sequence>
<comment type="caution">
    <text evidence="1">The sequence shown here is derived from an EMBL/GenBank/DDBJ whole genome shotgun (WGS) entry which is preliminary data.</text>
</comment>
<dbReference type="SUPFAM" id="SSF56752">
    <property type="entry name" value="D-aminoacid aminotransferase-like PLP-dependent enzymes"/>
    <property type="match status" value="1"/>
</dbReference>
<organism evidence="1 2">
    <name type="scientific">Chryseolinea lacunae</name>
    <dbReference type="NCBI Taxonomy" id="2801331"/>
    <lineage>
        <taxon>Bacteria</taxon>
        <taxon>Pseudomonadati</taxon>
        <taxon>Bacteroidota</taxon>
        <taxon>Cytophagia</taxon>
        <taxon>Cytophagales</taxon>
        <taxon>Fulvivirgaceae</taxon>
        <taxon>Chryseolinea</taxon>
    </lineage>
</organism>
<reference evidence="1 2" key="1">
    <citation type="submission" date="2021-01" db="EMBL/GenBank/DDBJ databases">
        <title>Chryseolinea sp. Jin1 Genome sequencing and assembly.</title>
        <authorList>
            <person name="Kim I."/>
        </authorList>
    </citation>
    <scope>NUCLEOTIDE SEQUENCE [LARGE SCALE GENOMIC DNA]</scope>
    <source>
        <strain evidence="1 2">Jin1</strain>
    </source>
</reference>
<name>A0ABS1L106_9BACT</name>